<feature type="transmembrane region" description="Helical" evidence="6">
    <location>
        <begin position="149"/>
        <end position="169"/>
    </location>
</feature>
<dbReference type="GO" id="GO:0015086">
    <property type="term" value="F:cadmium ion transmembrane transporter activity"/>
    <property type="evidence" value="ECO:0007669"/>
    <property type="project" value="TreeGrafter"/>
</dbReference>
<dbReference type="EMBL" id="MWWU01000002">
    <property type="protein sequence ID" value="OZG56201.1"/>
    <property type="molecule type" value="Genomic_DNA"/>
</dbReference>
<dbReference type="PANTHER" id="PTHR11706:SF33">
    <property type="entry name" value="NATURAL RESISTANCE-ASSOCIATED MACROPHAGE PROTEIN 2"/>
    <property type="match status" value="1"/>
</dbReference>
<feature type="transmembrane region" description="Helical" evidence="6">
    <location>
        <begin position="378"/>
        <end position="401"/>
    </location>
</feature>
<dbReference type="GO" id="GO:0005886">
    <property type="term" value="C:plasma membrane"/>
    <property type="evidence" value="ECO:0007669"/>
    <property type="project" value="TreeGrafter"/>
</dbReference>
<organism evidence="7 8">
    <name type="scientific">Aeriscardovia aeriphila</name>
    <dbReference type="NCBI Taxonomy" id="218139"/>
    <lineage>
        <taxon>Bacteria</taxon>
        <taxon>Bacillati</taxon>
        <taxon>Actinomycetota</taxon>
        <taxon>Actinomycetes</taxon>
        <taxon>Bifidobacteriales</taxon>
        <taxon>Bifidobacteriaceae</taxon>
        <taxon>Aeriscardovia</taxon>
    </lineage>
</organism>
<keyword evidence="8" id="KW-1185">Reference proteome</keyword>
<proteinExistence type="predicted"/>
<evidence type="ECO:0000256" key="2">
    <source>
        <dbReference type="ARBA" id="ARBA00022448"/>
    </source>
</evidence>
<reference evidence="7 8" key="1">
    <citation type="journal article" date="2017" name="BMC Genomics">
        <title>Comparative genomic and phylogenomic analyses of the Bifidobacteriaceae family.</title>
        <authorList>
            <person name="Lugli G.A."/>
            <person name="Milani C."/>
            <person name="Turroni F."/>
            <person name="Duranti S."/>
            <person name="Mancabelli L."/>
            <person name="Mangifesta M."/>
            <person name="Ferrario C."/>
            <person name="Modesto M."/>
            <person name="Mattarelli P."/>
            <person name="Jiri K."/>
            <person name="van Sinderen D."/>
            <person name="Ventura M."/>
        </authorList>
    </citation>
    <scope>NUCLEOTIDE SEQUENCE [LARGE SCALE GENOMIC DNA]</scope>
    <source>
        <strain evidence="7 8">LMG 21773</strain>
    </source>
</reference>
<dbReference type="AlphaFoldDB" id="A0A261FAM7"/>
<keyword evidence="2" id="KW-0813">Transport</keyword>
<dbReference type="PANTHER" id="PTHR11706">
    <property type="entry name" value="SOLUTE CARRIER PROTEIN FAMILY 11 MEMBER"/>
    <property type="match status" value="1"/>
</dbReference>
<feature type="transmembrane region" description="Helical" evidence="6">
    <location>
        <begin position="189"/>
        <end position="211"/>
    </location>
</feature>
<comment type="caution">
    <text evidence="7">The sequence shown here is derived from an EMBL/GenBank/DDBJ whole genome shotgun (WGS) entry which is preliminary data.</text>
</comment>
<feature type="transmembrane region" description="Helical" evidence="6">
    <location>
        <begin position="7"/>
        <end position="25"/>
    </location>
</feature>
<dbReference type="GO" id="GO:0034755">
    <property type="term" value="P:iron ion transmembrane transport"/>
    <property type="evidence" value="ECO:0007669"/>
    <property type="project" value="TreeGrafter"/>
</dbReference>
<feature type="transmembrane region" description="Helical" evidence="6">
    <location>
        <begin position="120"/>
        <end position="137"/>
    </location>
</feature>
<dbReference type="Pfam" id="PF01566">
    <property type="entry name" value="Nramp"/>
    <property type="match status" value="1"/>
</dbReference>
<sequence length="402" mass="42561">MRTLRRILHKLSFLGPSFVAAVAYLDPGNFATNFSAGSTYGYMLIWVVVVANLMAMLIQYLAARIGILTGKTLAELIAERTSRPMRLLYWLQAQIVTIATDMAEVVGGAVALYILFRMPIVIGALVTVAISTLILLLQNRSWQQLFEWAIIAMVLAITGLIFWDLAASHPQALPLLAGLQPKFDGKESLVLAAGILGATVMPHAIYAHSALVRDRFGVIGEHKHNAMLKATALDIVLSMLIAGAVNGAMVVIAAAAFHGMPGGDTLEGAHHLISSVLGAGPALAFALALFIAGLASTTVGSYSGSVVMNGLLTIEVTPLVSRLVTAIPAVVILALGVDPTRTLVISQVVLSFGIPFVLIPLLTLTARRSVVARPLPKLVYWLAVVCTALIIALNIALLISLV</sequence>
<accession>A0A261FAM7</accession>
<dbReference type="RefSeq" id="WP_094689756.1">
    <property type="nucleotide sequence ID" value="NZ_JACBYZ010000001.1"/>
</dbReference>
<evidence type="ECO:0000256" key="1">
    <source>
        <dbReference type="ARBA" id="ARBA00004141"/>
    </source>
</evidence>
<keyword evidence="5 6" id="KW-0472">Membrane</keyword>
<dbReference type="OrthoDB" id="9787548at2"/>
<protein>
    <submittedName>
        <fullName evidence="7">Manganese transporter</fullName>
    </submittedName>
</protein>
<evidence type="ECO:0000256" key="5">
    <source>
        <dbReference type="ARBA" id="ARBA00023136"/>
    </source>
</evidence>
<feature type="transmembrane region" description="Helical" evidence="6">
    <location>
        <begin position="87"/>
        <end position="114"/>
    </location>
</feature>
<evidence type="ECO:0000313" key="8">
    <source>
        <dbReference type="Proteomes" id="UP000228976"/>
    </source>
</evidence>
<dbReference type="GO" id="GO:0005384">
    <property type="term" value="F:manganese ion transmembrane transporter activity"/>
    <property type="evidence" value="ECO:0007669"/>
    <property type="project" value="TreeGrafter"/>
</dbReference>
<dbReference type="InterPro" id="IPR001046">
    <property type="entry name" value="NRAMP_fam"/>
</dbReference>
<comment type="subcellular location">
    <subcellularLocation>
        <location evidence="1">Membrane</location>
        <topology evidence="1">Multi-pass membrane protein</topology>
    </subcellularLocation>
</comment>
<feature type="transmembrane region" description="Helical" evidence="6">
    <location>
        <begin position="45"/>
        <end position="67"/>
    </location>
</feature>
<feature type="transmembrane region" description="Helical" evidence="6">
    <location>
        <begin position="277"/>
        <end position="299"/>
    </location>
</feature>
<feature type="transmembrane region" description="Helical" evidence="6">
    <location>
        <begin position="343"/>
        <end position="366"/>
    </location>
</feature>
<dbReference type="Proteomes" id="UP000228976">
    <property type="component" value="Unassembled WGS sequence"/>
</dbReference>
<feature type="transmembrane region" description="Helical" evidence="6">
    <location>
        <begin position="319"/>
        <end position="337"/>
    </location>
</feature>
<gene>
    <name evidence="7" type="ORF">AEAE_0689</name>
</gene>
<evidence type="ECO:0000256" key="4">
    <source>
        <dbReference type="ARBA" id="ARBA00022989"/>
    </source>
</evidence>
<feature type="transmembrane region" description="Helical" evidence="6">
    <location>
        <begin position="232"/>
        <end position="257"/>
    </location>
</feature>
<name>A0A261FAM7_9BIFI</name>
<keyword evidence="3 6" id="KW-0812">Transmembrane</keyword>
<evidence type="ECO:0000256" key="6">
    <source>
        <dbReference type="SAM" id="Phobius"/>
    </source>
</evidence>
<keyword evidence="4 6" id="KW-1133">Transmembrane helix</keyword>
<dbReference type="NCBIfam" id="NF037982">
    <property type="entry name" value="Nramp_1"/>
    <property type="match status" value="1"/>
</dbReference>
<evidence type="ECO:0000313" key="7">
    <source>
        <dbReference type="EMBL" id="OZG56201.1"/>
    </source>
</evidence>
<evidence type="ECO:0000256" key="3">
    <source>
        <dbReference type="ARBA" id="ARBA00022692"/>
    </source>
</evidence>
<dbReference type="PRINTS" id="PR00447">
    <property type="entry name" value="NATRESASSCMP"/>
</dbReference>